<sequence>MQKNLHFQLITVILLHQIDVSCGFTSHYSPFISYGTNSFVQYAKKPKRSTSNGKGFGKPANGFGKGSVDPMKKTYDVSPTTLPLDMLQRTEMMKDFFASYDEWHPLFGSIAANDSVLASSHIDASLFTQEGLSFSEETPWEKLPQMPSGENKDSQMETVSLVLDSMQKALTDIPVSQDLYNTNPDDNNDMHFIEEGRRLLVLERFHVLQNEGDAHGDLFRVCWSEIHHLVTEGNTDKGSLIILEEYTSEIEENGGIEQFVDEKIRLPLQFLGLADSLEVAAFKRGKICIRLIHQLGAVPSLEDRDKEQSGFQ</sequence>
<comment type="caution">
    <text evidence="3">The sequence shown here is derived from an EMBL/GenBank/DDBJ whole genome shotgun (WGS) entry which is preliminary data.</text>
</comment>
<dbReference type="EMBL" id="BLLK01000022">
    <property type="protein sequence ID" value="GFH45887.1"/>
    <property type="molecule type" value="Genomic_DNA"/>
</dbReference>
<feature type="signal peptide" evidence="2">
    <location>
        <begin position="1"/>
        <end position="23"/>
    </location>
</feature>
<evidence type="ECO:0000313" key="3">
    <source>
        <dbReference type="EMBL" id="GFH45887.1"/>
    </source>
</evidence>
<reference evidence="3 4" key="1">
    <citation type="journal article" date="2021" name="Sci. Rep.">
        <title>The genome of the diatom Chaetoceros tenuissimus carries an ancient integrated fragment of an extant virus.</title>
        <authorList>
            <person name="Hongo Y."/>
            <person name="Kimura K."/>
            <person name="Takaki Y."/>
            <person name="Yoshida Y."/>
            <person name="Baba S."/>
            <person name="Kobayashi G."/>
            <person name="Nagasaki K."/>
            <person name="Hano T."/>
            <person name="Tomaru Y."/>
        </authorList>
    </citation>
    <scope>NUCLEOTIDE SEQUENCE [LARGE SCALE GENOMIC DNA]</scope>
    <source>
        <strain evidence="3 4">NIES-3715</strain>
    </source>
</reference>
<feature type="chain" id="PRO_5042228059" evidence="2">
    <location>
        <begin position="24"/>
        <end position="312"/>
    </location>
</feature>
<accession>A0AAD3H0B6</accession>
<name>A0AAD3H0B6_9STRA</name>
<evidence type="ECO:0000256" key="2">
    <source>
        <dbReference type="SAM" id="SignalP"/>
    </source>
</evidence>
<evidence type="ECO:0000256" key="1">
    <source>
        <dbReference type="SAM" id="MobiDB-lite"/>
    </source>
</evidence>
<gene>
    <name evidence="3" type="ORF">CTEN210_02361</name>
</gene>
<protein>
    <submittedName>
        <fullName evidence="3">Uncharacterized protein</fullName>
    </submittedName>
</protein>
<dbReference type="AlphaFoldDB" id="A0AAD3H0B6"/>
<dbReference type="Proteomes" id="UP001054902">
    <property type="component" value="Unassembled WGS sequence"/>
</dbReference>
<keyword evidence="2" id="KW-0732">Signal</keyword>
<keyword evidence="4" id="KW-1185">Reference proteome</keyword>
<proteinExistence type="predicted"/>
<evidence type="ECO:0000313" key="4">
    <source>
        <dbReference type="Proteomes" id="UP001054902"/>
    </source>
</evidence>
<feature type="region of interest" description="Disordered" evidence="1">
    <location>
        <begin position="46"/>
        <end position="65"/>
    </location>
</feature>
<organism evidence="3 4">
    <name type="scientific">Chaetoceros tenuissimus</name>
    <dbReference type="NCBI Taxonomy" id="426638"/>
    <lineage>
        <taxon>Eukaryota</taxon>
        <taxon>Sar</taxon>
        <taxon>Stramenopiles</taxon>
        <taxon>Ochrophyta</taxon>
        <taxon>Bacillariophyta</taxon>
        <taxon>Coscinodiscophyceae</taxon>
        <taxon>Chaetocerotophycidae</taxon>
        <taxon>Chaetocerotales</taxon>
        <taxon>Chaetocerotaceae</taxon>
        <taxon>Chaetoceros</taxon>
    </lineage>
</organism>